<dbReference type="InterPro" id="IPR035908">
    <property type="entry name" value="F0_ATP_A_sf"/>
</dbReference>
<dbReference type="GO" id="GO:0015986">
    <property type="term" value="P:proton motive force-driven ATP synthesis"/>
    <property type="evidence" value="ECO:0007669"/>
    <property type="project" value="InterPro"/>
</dbReference>
<proteinExistence type="inferred from homology"/>
<keyword evidence="6" id="KW-0375">Hydrogen ion transport</keyword>
<evidence type="ECO:0000256" key="4">
    <source>
        <dbReference type="ARBA" id="ARBA00022547"/>
    </source>
</evidence>
<dbReference type="GO" id="GO:0045259">
    <property type="term" value="C:proton-transporting ATP synthase complex"/>
    <property type="evidence" value="ECO:0007669"/>
    <property type="project" value="UniProtKB-KW"/>
</dbReference>
<dbReference type="GO" id="GO:0015078">
    <property type="term" value="F:proton transmembrane transporter activity"/>
    <property type="evidence" value="ECO:0007669"/>
    <property type="project" value="InterPro"/>
</dbReference>
<evidence type="ECO:0000256" key="11">
    <source>
        <dbReference type="SAM" id="Phobius"/>
    </source>
</evidence>
<keyword evidence="12" id="KW-0496">Mitochondrion</keyword>
<keyword evidence="8" id="KW-0406">Ion transport</keyword>
<evidence type="ECO:0000256" key="6">
    <source>
        <dbReference type="ARBA" id="ARBA00022781"/>
    </source>
</evidence>
<comment type="subcellular location">
    <subcellularLocation>
        <location evidence="1">Membrane</location>
        <topology evidence="1">Multi-pass membrane protein</topology>
    </subcellularLocation>
</comment>
<keyword evidence="9 11" id="KW-0472">Membrane</keyword>
<evidence type="ECO:0000256" key="2">
    <source>
        <dbReference type="ARBA" id="ARBA00006810"/>
    </source>
</evidence>
<sequence length="172" mass="19352">MFVSRWSVVYNHVVSYIFGGWGDYFYRVCLFALLGCFLYLRVPYVYGMMGFGLFLVFMIAPLFLALFLGRLLDVGVCSFFAGFVPSGTPLWIAPFVCLAETLSYVVRPIVLMIRPFVNLTIGALGGAAIGALSLKFGWGVISFLILLFFYEVFVALVHWFIVCNILSFSEDH</sequence>
<keyword evidence="7 11" id="KW-1133">Transmembrane helix</keyword>
<dbReference type="InterPro" id="IPR000568">
    <property type="entry name" value="ATP_synth_F0_asu"/>
</dbReference>
<name>A0A109WVK8_9TREM</name>
<keyword evidence="4" id="KW-0138">CF(0)</keyword>
<keyword evidence="10" id="KW-0066">ATP synthesis</keyword>
<geneLocation type="mitochondrion" evidence="12"/>
<comment type="similarity">
    <text evidence="2">Belongs to the ATPase A chain family.</text>
</comment>
<evidence type="ECO:0000256" key="5">
    <source>
        <dbReference type="ARBA" id="ARBA00022692"/>
    </source>
</evidence>
<feature type="transmembrane region" description="Helical" evidence="11">
    <location>
        <begin position="140"/>
        <end position="166"/>
    </location>
</feature>
<dbReference type="GeneID" id="26898202"/>
<evidence type="ECO:0000256" key="8">
    <source>
        <dbReference type="ARBA" id="ARBA00023065"/>
    </source>
</evidence>
<accession>A0A109WVK8</accession>
<evidence type="ECO:0000256" key="9">
    <source>
        <dbReference type="ARBA" id="ARBA00023136"/>
    </source>
</evidence>
<feature type="transmembrane region" description="Helical" evidence="11">
    <location>
        <begin position="49"/>
        <end position="68"/>
    </location>
</feature>
<evidence type="ECO:0000256" key="7">
    <source>
        <dbReference type="ARBA" id="ARBA00022989"/>
    </source>
</evidence>
<evidence type="ECO:0000256" key="10">
    <source>
        <dbReference type="ARBA" id="ARBA00023310"/>
    </source>
</evidence>
<dbReference type="RefSeq" id="YP_009236161.1">
    <property type="nucleotide sequence ID" value="NC_029481.1"/>
</dbReference>
<dbReference type="CTD" id="4508"/>
<dbReference type="SUPFAM" id="SSF81336">
    <property type="entry name" value="F1F0 ATP synthase subunit A"/>
    <property type="match status" value="1"/>
</dbReference>
<dbReference type="AlphaFoldDB" id="A0A109WVK8"/>
<feature type="transmembrane region" description="Helical" evidence="11">
    <location>
        <begin position="113"/>
        <end position="134"/>
    </location>
</feature>
<evidence type="ECO:0000256" key="3">
    <source>
        <dbReference type="ARBA" id="ARBA00022448"/>
    </source>
</evidence>
<evidence type="ECO:0000256" key="1">
    <source>
        <dbReference type="ARBA" id="ARBA00004141"/>
    </source>
</evidence>
<feature type="transmembrane region" description="Helical" evidence="11">
    <location>
        <begin position="24"/>
        <end position="42"/>
    </location>
</feature>
<dbReference type="Gene3D" id="1.20.120.220">
    <property type="entry name" value="ATP synthase, F0 complex, subunit A"/>
    <property type="match status" value="1"/>
</dbReference>
<dbReference type="PRINTS" id="PR00123">
    <property type="entry name" value="ATPASEA"/>
</dbReference>
<keyword evidence="5 11" id="KW-0812">Transmembrane</keyword>
<keyword evidence="3" id="KW-0813">Transport</keyword>
<organism evidence="12">
    <name type="scientific">Fascioloides magna</name>
    <dbReference type="NCBI Taxonomy" id="394415"/>
    <lineage>
        <taxon>Eukaryota</taxon>
        <taxon>Metazoa</taxon>
        <taxon>Spiralia</taxon>
        <taxon>Lophotrochozoa</taxon>
        <taxon>Platyhelminthes</taxon>
        <taxon>Trematoda</taxon>
        <taxon>Digenea</taxon>
        <taxon>Plagiorchiida</taxon>
        <taxon>Echinostomata</taxon>
        <taxon>Echinostomatoidea</taxon>
        <taxon>Fasciolidae</taxon>
        <taxon>Fascioloides</taxon>
    </lineage>
</organism>
<dbReference type="EMBL" id="KU060148">
    <property type="protein sequence ID" value="AMF83645.1"/>
    <property type="molecule type" value="Genomic_DNA"/>
</dbReference>
<gene>
    <name evidence="12" type="primary">atp6</name>
</gene>
<protein>
    <submittedName>
        <fullName evidence="12">ATPase subunit 6</fullName>
    </submittedName>
</protein>
<evidence type="ECO:0000313" key="12">
    <source>
        <dbReference type="EMBL" id="AMF83645.1"/>
    </source>
</evidence>
<reference evidence="12" key="1">
    <citation type="submission" date="2015-11" db="EMBL/GenBank/DDBJ databases">
        <title>Complete mitochondrial genome of Fascioloides magna.</title>
        <authorList>
            <person name="Ma J."/>
            <person name="He J.J."/>
            <person name="Zhu X.Q."/>
        </authorList>
    </citation>
    <scope>NUCLEOTIDE SEQUENCE</scope>
</reference>